<gene>
    <name evidence="3" type="ORF">THAOC_34478</name>
</gene>
<feature type="transmembrane region" description="Helical" evidence="2">
    <location>
        <begin position="219"/>
        <end position="240"/>
    </location>
</feature>
<sequence length="370" mass="41673">MRERADGDWRTVRKKCPECIREDCPSMLGFGRDEDSGDDESRMGEYPRRRVQQVRGADPPHDRSFQAVTSSGARHSSSAGGGSLLDDEESGRFGSDSSLGVAFADIGMTLQTPEELEEEESTNRFKRRLAARAYHFPGNSWCQDWMQYLSNTHTVIGMTLNSRHTHATGIPEVVITKLMLTLWTLGSFLHTVFDLGLWHMKACTLCRYQGRIDERLVQWGRVVGLFIVMVAIGVGGYAVLLRASIEYRGEGSIADEVEESIRTNEFYDIEFDDKRSFRFLLGYLVEFVLALFVYYPLAVTILFSGVLGCGGKIPILGGRPREMKREARYEQRKKDPKILKALNLDEGSEEDEVYTTGSRSEANSGSSHIH</sequence>
<keyword evidence="2" id="KW-1133">Transmembrane helix</keyword>
<accession>K0R3G1</accession>
<feature type="region of interest" description="Disordered" evidence="1">
    <location>
        <begin position="346"/>
        <end position="370"/>
    </location>
</feature>
<feature type="region of interest" description="Disordered" evidence="1">
    <location>
        <begin position="23"/>
        <end position="93"/>
    </location>
</feature>
<dbReference type="OrthoDB" id="43681at2759"/>
<name>K0R3G1_THAOC</name>
<keyword evidence="2" id="KW-0472">Membrane</keyword>
<proteinExistence type="predicted"/>
<keyword evidence="2" id="KW-0812">Transmembrane</keyword>
<reference evidence="3 4" key="1">
    <citation type="journal article" date="2012" name="Genome Biol.">
        <title>Genome and low-iron response of an oceanic diatom adapted to chronic iron limitation.</title>
        <authorList>
            <person name="Lommer M."/>
            <person name="Specht M."/>
            <person name="Roy A.S."/>
            <person name="Kraemer L."/>
            <person name="Andreson R."/>
            <person name="Gutowska M.A."/>
            <person name="Wolf J."/>
            <person name="Bergner S.V."/>
            <person name="Schilhabel M.B."/>
            <person name="Klostermeier U.C."/>
            <person name="Beiko R.G."/>
            <person name="Rosenstiel P."/>
            <person name="Hippler M."/>
            <person name="Laroche J."/>
        </authorList>
    </citation>
    <scope>NUCLEOTIDE SEQUENCE [LARGE SCALE GENOMIC DNA]</scope>
    <source>
        <strain evidence="3 4">CCMP1005</strain>
    </source>
</reference>
<keyword evidence="4" id="KW-1185">Reference proteome</keyword>
<evidence type="ECO:0000313" key="3">
    <source>
        <dbReference type="EMBL" id="EJK46840.1"/>
    </source>
</evidence>
<evidence type="ECO:0000256" key="2">
    <source>
        <dbReference type="SAM" id="Phobius"/>
    </source>
</evidence>
<organism evidence="3 4">
    <name type="scientific">Thalassiosira oceanica</name>
    <name type="common">Marine diatom</name>
    <dbReference type="NCBI Taxonomy" id="159749"/>
    <lineage>
        <taxon>Eukaryota</taxon>
        <taxon>Sar</taxon>
        <taxon>Stramenopiles</taxon>
        <taxon>Ochrophyta</taxon>
        <taxon>Bacillariophyta</taxon>
        <taxon>Coscinodiscophyceae</taxon>
        <taxon>Thalassiosirophycidae</taxon>
        <taxon>Thalassiosirales</taxon>
        <taxon>Thalassiosiraceae</taxon>
        <taxon>Thalassiosira</taxon>
    </lineage>
</organism>
<protein>
    <submittedName>
        <fullName evidence="3">Uncharacterized protein</fullName>
    </submittedName>
</protein>
<dbReference type="EMBL" id="AGNL01047505">
    <property type="protein sequence ID" value="EJK46840.1"/>
    <property type="molecule type" value="Genomic_DNA"/>
</dbReference>
<evidence type="ECO:0000313" key="4">
    <source>
        <dbReference type="Proteomes" id="UP000266841"/>
    </source>
</evidence>
<dbReference type="eggNOG" id="ENOG502T9AR">
    <property type="taxonomic scope" value="Eukaryota"/>
</dbReference>
<feature type="compositionally biased region" description="Basic and acidic residues" evidence="1">
    <location>
        <begin position="31"/>
        <end position="48"/>
    </location>
</feature>
<comment type="caution">
    <text evidence="3">The sequence shown here is derived from an EMBL/GenBank/DDBJ whole genome shotgun (WGS) entry which is preliminary data.</text>
</comment>
<dbReference type="AlphaFoldDB" id="K0R3G1"/>
<dbReference type="Proteomes" id="UP000266841">
    <property type="component" value="Unassembled WGS sequence"/>
</dbReference>
<feature type="transmembrane region" description="Helical" evidence="2">
    <location>
        <begin position="180"/>
        <end position="199"/>
    </location>
</feature>
<evidence type="ECO:0000256" key="1">
    <source>
        <dbReference type="SAM" id="MobiDB-lite"/>
    </source>
</evidence>
<feature type="compositionally biased region" description="Polar residues" evidence="1">
    <location>
        <begin position="355"/>
        <end position="370"/>
    </location>
</feature>